<sequence length="270" mass="28969">MPARYRTAVSARERDQHHRGSFMPALMFVVLLLCAWEVAVRAFNVNERLMPAPSTIIHAGFDDAPNVWEATRITALEVGLGTVLALVCGVSLAFIIFAIRPIGRVAIPVLIISQTIPVVAIAPLLIIWFGFGITSKVLLVGLFGLFPIVVPLARGLASPSRDQIDVATTLGASKWWILTHVRMPAAAAVFMSGLRITVTYGPATAATAEFVGARNGLGIYLLTAQSSFRTELVFVGAAVLTAMTLVLYGVVALAERIAFPWKAVTHASHQ</sequence>
<accession>A0ABY0V6I4</accession>
<dbReference type="RefSeq" id="WP_058236414.1">
    <property type="nucleotide sequence ID" value="NZ_LT629792.1"/>
</dbReference>
<protein>
    <submittedName>
        <fullName evidence="9">ABC-type nitrate/sulfonate/bicarbonate transport system, permease component</fullName>
    </submittedName>
</protein>
<dbReference type="SUPFAM" id="SSF161098">
    <property type="entry name" value="MetI-like"/>
    <property type="match status" value="1"/>
</dbReference>
<evidence type="ECO:0000256" key="5">
    <source>
        <dbReference type="ARBA" id="ARBA00022989"/>
    </source>
</evidence>
<evidence type="ECO:0000313" key="10">
    <source>
        <dbReference type="Proteomes" id="UP000198976"/>
    </source>
</evidence>
<evidence type="ECO:0000313" key="9">
    <source>
        <dbReference type="EMBL" id="SDT90565.1"/>
    </source>
</evidence>
<dbReference type="CDD" id="cd06261">
    <property type="entry name" value="TM_PBP2"/>
    <property type="match status" value="1"/>
</dbReference>
<evidence type="ECO:0000256" key="6">
    <source>
        <dbReference type="ARBA" id="ARBA00023136"/>
    </source>
</evidence>
<dbReference type="EMBL" id="LT629792">
    <property type="protein sequence ID" value="SDT90565.1"/>
    <property type="molecule type" value="Genomic_DNA"/>
</dbReference>
<dbReference type="PANTHER" id="PTHR30151">
    <property type="entry name" value="ALKANE SULFONATE ABC TRANSPORTER-RELATED, MEMBRANE SUBUNIT"/>
    <property type="match status" value="1"/>
</dbReference>
<dbReference type="Gene3D" id="1.10.3720.10">
    <property type="entry name" value="MetI-like"/>
    <property type="match status" value="1"/>
</dbReference>
<feature type="transmembrane region" description="Helical" evidence="7">
    <location>
        <begin position="106"/>
        <end position="131"/>
    </location>
</feature>
<keyword evidence="6 7" id="KW-0472">Membrane</keyword>
<keyword evidence="4 7" id="KW-0812">Transmembrane</keyword>
<comment type="subcellular location">
    <subcellularLocation>
        <location evidence="1 7">Cell membrane</location>
        <topology evidence="1 7">Multi-pass membrane protein</topology>
    </subcellularLocation>
</comment>
<reference evidence="9 10" key="1">
    <citation type="submission" date="2016-10" db="EMBL/GenBank/DDBJ databases">
        <authorList>
            <person name="Varghese N."/>
            <person name="Submissions S."/>
        </authorList>
    </citation>
    <scope>NUCLEOTIDE SEQUENCE [LARGE SCALE GENOMIC DNA]</scope>
    <source>
        <strain evidence="9 10">DSM 9169</strain>
    </source>
</reference>
<proteinExistence type="inferred from homology"/>
<dbReference type="InterPro" id="IPR000515">
    <property type="entry name" value="MetI-like"/>
</dbReference>
<feature type="domain" description="ABC transmembrane type-1" evidence="8">
    <location>
        <begin position="71"/>
        <end position="251"/>
    </location>
</feature>
<feature type="transmembrane region" description="Helical" evidence="7">
    <location>
        <begin position="137"/>
        <end position="157"/>
    </location>
</feature>
<feature type="transmembrane region" description="Helical" evidence="7">
    <location>
        <begin position="78"/>
        <end position="99"/>
    </location>
</feature>
<dbReference type="PANTHER" id="PTHR30151:SF20">
    <property type="entry name" value="ABC TRANSPORTER PERMEASE PROTEIN HI_0355-RELATED"/>
    <property type="match status" value="1"/>
</dbReference>
<organism evidence="9 10">
    <name type="scientific">Schaalia radingae</name>
    <dbReference type="NCBI Taxonomy" id="131110"/>
    <lineage>
        <taxon>Bacteria</taxon>
        <taxon>Bacillati</taxon>
        <taxon>Actinomycetota</taxon>
        <taxon>Actinomycetes</taxon>
        <taxon>Actinomycetales</taxon>
        <taxon>Actinomycetaceae</taxon>
        <taxon>Schaalia</taxon>
    </lineage>
</organism>
<evidence type="ECO:0000256" key="2">
    <source>
        <dbReference type="ARBA" id="ARBA00022448"/>
    </source>
</evidence>
<name>A0ABY0V6I4_9ACTO</name>
<keyword evidence="5 7" id="KW-1133">Transmembrane helix</keyword>
<feature type="transmembrane region" description="Helical" evidence="7">
    <location>
        <begin position="21"/>
        <end position="43"/>
    </location>
</feature>
<gene>
    <name evidence="9" type="ORF">SAMN04489714_0760</name>
</gene>
<evidence type="ECO:0000256" key="4">
    <source>
        <dbReference type="ARBA" id="ARBA00022692"/>
    </source>
</evidence>
<evidence type="ECO:0000256" key="7">
    <source>
        <dbReference type="RuleBase" id="RU363032"/>
    </source>
</evidence>
<evidence type="ECO:0000256" key="3">
    <source>
        <dbReference type="ARBA" id="ARBA00022475"/>
    </source>
</evidence>
<comment type="similarity">
    <text evidence="7">Belongs to the binding-protein-dependent transport system permease family.</text>
</comment>
<keyword evidence="3" id="KW-1003">Cell membrane</keyword>
<evidence type="ECO:0000256" key="1">
    <source>
        <dbReference type="ARBA" id="ARBA00004651"/>
    </source>
</evidence>
<feature type="transmembrane region" description="Helical" evidence="7">
    <location>
        <begin position="232"/>
        <end position="254"/>
    </location>
</feature>
<keyword evidence="10" id="KW-1185">Reference proteome</keyword>
<dbReference type="Pfam" id="PF00528">
    <property type="entry name" value="BPD_transp_1"/>
    <property type="match status" value="1"/>
</dbReference>
<dbReference type="Proteomes" id="UP000198976">
    <property type="component" value="Chromosome I"/>
</dbReference>
<evidence type="ECO:0000259" key="8">
    <source>
        <dbReference type="PROSITE" id="PS50928"/>
    </source>
</evidence>
<dbReference type="PROSITE" id="PS50928">
    <property type="entry name" value="ABC_TM1"/>
    <property type="match status" value="1"/>
</dbReference>
<dbReference type="InterPro" id="IPR035906">
    <property type="entry name" value="MetI-like_sf"/>
</dbReference>
<keyword evidence="2 7" id="KW-0813">Transport</keyword>